<evidence type="ECO:0000256" key="6">
    <source>
        <dbReference type="ARBA" id="ARBA00022801"/>
    </source>
</evidence>
<feature type="transmembrane region" description="Helical" evidence="10">
    <location>
        <begin position="127"/>
        <end position="147"/>
    </location>
</feature>
<comment type="caution">
    <text evidence="12">The sequence shown here is derived from an EMBL/GenBank/DDBJ whole genome shotgun (WGS) entry which is preliminary data.</text>
</comment>
<dbReference type="InterPro" id="IPR044838">
    <property type="entry name" value="EGY1-like"/>
</dbReference>
<keyword evidence="6" id="KW-0378">Hydrolase</keyword>
<accession>A0A2H5Y6K7</accession>
<dbReference type="EMBL" id="BEHY01000026">
    <property type="protein sequence ID" value="GBD09084.1"/>
    <property type="molecule type" value="Genomic_DNA"/>
</dbReference>
<evidence type="ECO:0000256" key="7">
    <source>
        <dbReference type="ARBA" id="ARBA00022946"/>
    </source>
</evidence>
<dbReference type="GO" id="GO:0008233">
    <property type="term" value="F:peptidase activity"/>
    <property type="evidence" value="ECO:0007669"/>
    <property type="project" value="UniProtKB-KW"/>
</dbReference>
<evidence type="ECO:0000256" key="3">
    <source>
        <dbReference type="ARBA" id="ARBA00007931"/>
    </source>
</evidence>
<comment type="similarity">
    <text evidence="3">Belongs to the peptidase M50B family.</text>
</comment>
<feature type="transmembrane region" description="Helical" evidence="10">
    <location>
        <begin position="343"/>
        <end position="364"/>
    </location>
</feature>
<dbReference type="AlphaFoldDB" id="A0A2H5Y6K7"/>
<evidence type="ECO:0000256" key="9">
    <source>
        <dbReference type="ARBA" id="ARBA00023136"/>
    </source>
</evidence>
<feature type="transmembrane region" description="Helical" evidence="10">
    <location>
        <begin position="159"/>
        <end position="177"/>
    </location>
</feature>
<proteinExistence type="inferred from homology"/>
<evidence type="ECO:0000313" key="13">
    <source>
        <dbReference type="Proteomes" id="UP000236642"/>
    </source>
</evidence>
<evidence type="ECO:0000256" key="1">
    <source>
        <dbReference type="ARBA" id="ARBA00001947"/>
    </source>
</evidence>
<comment type="subcellular location">
    <subcellularLocation>
        <location evidence="2">Membrane</location>
        <topology evidence="2">Multi-pass membrane protein</topology>
    </subcellularLocation>
</comment>
<organism evidence="12 13">
    <name type="scientific">Candidatus Thermoflexus japonica</name>
    <dbReference type="NCBI Taxonomy" id="2035417"/>
    <lineage>
        <taxon>Bacteria</taxon>
        <taxon>Bacillati</taxon>
        <taxon>Chloroflexota</taxon>
        <taxon>Thermoflexia</taxon>
        <taxon>Thermoflexales</taxon>
        <taxon>Thermoflexaceae</taxon>
        <taxon>Thermoflexus</taxon>
    </lineage>
</organism>
<dbReference type="GO" id="GO:0016020">
    <property type="term" value="C:membrane"/>
    <property type="evidence" value="ECO:0007669"/>
    <property type="project" value="UniProtKB-SubCell"/>
</dbReference>
<feature type="transmembrane region" description="Helical" evidence="10">
    <location>
        <begin position="189"/>
        <end position="213"/>
    </location>
</feature>
<evidence type="ECO:0000259" key="11">
    <source>
        <dbReference type="Pfam" id="PF02163"/>
    </source>
</evidence>
<feature type="transmembrane region" description="Helical" evidence="10">
    <location>
        <begin position="95"/>
        <end position="115"/>
    </location>
</feature>
<evidence type="ECO:0000256" key="2">
    <source>
        <dbReference type="ARBA" id="ARBA00004141"/>
    </source>
</evidence>
<sequence>METAWYETEWTPSTLDRLAAALQGLFVITEARVLYPPAQVIAFDGYLQTDPESAFELLRPRFEALGYTPILRRHGKIDQIIAQAGVARPARTQPWVNLLLFLATVATTVWAGALYGSEGPLDLRRGITFAAALLLILGVHEMGHYVAARLHRSEVTLPYFIPVPPLIGMLGTFGAFIQIRSPIRNRKALFDIGVAGPLAGMAIALPILIYGLMTSPVVPLRGTVALEGNSLLYWSLKVLIFGRPLPGDGYDVQLNVLAWAGWIGLLVTAFNLLPLGQLDGGHIMYAMLGRTAWRISEIGVFALLLLGLRWPGWFLWAFMPMLTGLRHPPPLNDITPLDPVRQAIGWLTWVLFLLIFVPVPFSLVEFP</sequence>
<dbReference type="CDD" id="cd06160">
    <property type="entry name" value="S2P-M50_like_2"/>
    <property type="match status" value="1"/>
</dbReference>
<dbReference type="Proteomes" id="UP000236642">
    <property type="component" value="Unassembled WGS sequence"/>
</dbReference>
<evidence type="ECO:0000256" key="5">
    <source>
        <dbReference type="ARBA" id="ARBA00022692"/>
    </source>
</evidence>
<dbReference type="PANTHER" id="PTHR31412">
    <property type="entry name" value="ZINC METALLOPROTEASE EGY1"/>
    <property type="match status" value="1"/>
</dbReference>
<comment type="cofactor">
    <cofactor evidence="1">
        <name>Zn(2+)</name>
        <dbReference type="ChEBI" id="CHEBI:29105"/>
    </cofactor>
</comment>
<feature type="domain" description="Peptidase M50" evidence="11">
    <location>
        <begin position="129"/>
        <end position="294"/>
    </location>
</feature>
<evidence type="ECO:0000313" key="12">
    <source>
        <dbReference type="EMBL" id="GBD09084.1"/>
    </source>
</evidence>
<protein>
    <recommendedName>
        <fullName evidence="11">Peptidase M50 domain-containing protein</fullName>
    </recommendedName>
</protein>
<keyword evidence="7" id="KW-0809">Transit peptide</keyword>
<evidence type="ECO:0000256" key="10">
    <source>
        <dbReference type="SAM" id="Phobius"/>
    </source>
</evidence>
<dbReference type="GO" id="GO:0006508">
    <property type="term" value="P:proteolysis"/>
    <property type="evidence" value="ECO:0007669"/>
    <property type="project" value="UniProtKB-KW"/>
</dbReference>
<name>A0A2H5Y6K7_9CHLR</name>
<evidence type="ECO:0000256" key="8">
    <source>
        <dbReference type="ARBA" id="ARBA00022989"/>
    </source>
</evidence>
<dbReference type="InterPro" id="IPR008915">
    <property type="entry name" value="Peptidase_M50"/>
</dbReference>
<keyword evidence="9 10" id="KW-0472">Membrane</keyword>
<reference evidence="13" key="1">
    <citation type="submission" date="2017-09" db="EMBL/GenBank/DDBJ databases">
        <title>Metaegenomics of thermophilic ammonia-oxidizing enrichment culture.</title>
        <authorList>
            <person name="Kato S."/>
            <person name="Suzuki K."/>
        </authorList>
    </citation>
    <scope>NUCLEOTIDE SEQUENCE [LARGE SCALE GENOMIC DNA]</scope>
</reference>
<dbReference type="Pfam" id="PF02163">
    <property type="entry name" value="Peptidase_M50"/>
    <property type="match status" value="1"/>
</dbReference>
<keyword evidence="5 10" id="KW-0812">Transmembrane</keyword>
<gene>
    <name evidence="12" type="ORF">HRbin22_01331</name>
</gene>
<keyword evidence="4" id="KW-0645">Protease</keyword>
<feature type="transmembrane region" description="Helical" evidence="10">
    <location>
        <begin position="256"/>
        <end position="278"/>
    </location>
</feature>
<evidence type="ECO:0000256" key="4">
    <source>
        <dbReference type="ARBA" id="ARBA00022670"/>
    </source>
</evidence>
<keyword evidence="8 10" id="KW-1133">Transmembrane helix</keyword>
<dbReference type="PANTHER" id="PTHR31412:SF0">
    <property type="entry name" value="ZINC METALLOPROTEASE EGY1, CHLOROPLASTIC-RELATED"/>
    <property type="match status" value="1"/>
</dbReference>
<feature type="transmembrane region" description="Helical" evidence="10">
    <location>
        <begin position="298"/>
        <end position="323"/>
    </location>
</feature>